<name>A0A1F5ZM38_9BACT</name>
<evidence type="ECO:0000256" key="1">
    <source>
        <dbReference type="ARBA" id="ARBA00022962"/>
    </source>
</evidence>
<dbReference type="PANTHER" id="PTHR43418">
    <property type="entry name" value="MULTIFUNCTIONAL TRYPTOPHAN BIOSYNTHESIS PROTEIN-RELATED"/>
    <property type="match status" value="1"/>
</dbReference>
<dbReference type="SUPFAM" id="SSF52317">
    <property type="entry name" value="Class I glutamine amidotransferase-like"/>
    <property type="match status" value="1"/>
</dbReference>
<dbReference type="GO" id="GO:0005829">
    <property type="term" value="C:cytosol"/>
    <property type="evidence" value="ECO:0007669"/>
    <property type="project" value="TreeGrafter"/>
</dbReference>
<dbReference type="FunFam" id="3.40.50.880:FF:000003">
    <property type="entry name" value="Anthranilate synthase component II"/>
    <property type="match status" value="1"/>
</dbReference>
<accession>A0A1F5ZM38</accession>
<dbReference type="CDD" id="cd01743">
    <property type="entry name" value="GATase1_Anthranilate_Synthase"/>
    <property type="match status" value="1"/>
</dbReference>
<keyword evidence="1" id="KW-0315">Glutamine amidotransferase</keyword>
<dbReference type="PROSITE" id="PS51273">
    <property type="entry name" value="GATASE_TYPE_1"/>
    <property type="match status" value="1"/>
</dbReference>
<dbReference type="Gene3D" id="3.40.50.880">
    <property type="match status" value="1"/>
</dbReference>
<protein>
    <submittedName>
        <fullName evidence="3">Aminodeoxychorismate/anthranilate synthase component II</fullName>
    </submittedName>
</protein>
<dbReference type="Pfam" id="PF00117">
    <property type="entry name" value="GATase"/>
    <property type="match status" value="1"/>
</dbReference>
<organism evidence="3 4">
    <name type="scientific">Candidatus Gottesmanbacteria bacterium RIFCSPHIGHO2_01_FULL_39_10</name>
    <dbReference type="NCBI Taxonomy" id="1798375"/>
    <lineage>
        <taxon>Bacteria</taxon>
        <taxon>Candidatus Gottesmaniibacteriota</taxon>
    </lineage>
</organism>
<dbReference type="GO" id="GO:0004049">
    <property type="term" value="F:anthranilate synthase activity"/>
    <property type="evidence" value="ECO:0007669"/>
    <property type="project" value="TreeGrafter"/>
</dbReference>
<sequence length="192" mass="21252">MKTLIIDNYDSFTYNLYQYIGELGGNPTVVRNDEISLKEIQKQKFSHIVISPGPGSPDDKKYFGVCMEVIKNLGKSVPILGVCLGHQGIISAFGGKVVRAGVIKHGKQSRIKHNKKGIFQGVKNPLFGMRYHSLVGEKESIPDVFEVTAESLDDGVVMGVKHKEYSIFGVQFHPESIGTEDGKIILENFLKL</sequence>
<dbReference type="STRING" id="1798375.A2773_06130"/>
<dbReference type="InterPro" id="IPR017926">
    <property type="entry name" value="GATASE"/>
</dbReference>
<comment type="caution">
    <text evidence="3">The sequence shown here is derived from an EMBL/GenBank/DDBJ whole genome shotgun (WGS) entry which is preliminary data.</text>
</comment>
<dbReference type="InterPro" id="IPR050472">
    <property type="entry name" value="Anth_synth/Amidotransfase"/>
</dbReference>
<evidence type="ECO:0000259" key="2">
    <source>
        <dbReference type="Pfam" id="PF00117"/>
    </source>
</evidence>
<dbReference type="PANTHER" id="PTHR43418:SF4">
    <property type="entry name" value="MULTIFUNCTIONAL TRYPTOPHAN BIOSYNTHESIS PROTEIN"/>
    <property type="match status" value="1"/>
</dbReference>
<evidence type="ECO:0000313" key="4">
    <source>
        <dbReference type="Proteomes" id="UP000177383"/>
    </source>
</evidence>
<dbReference type="AlphaFoldDB" id="A0A1F5ZM38"/>
<dbReference type="InterPro" id="IPR006221">
    <property type="entry name" value="TrpG/PapA_dom"/>
</dbReference>
<dbReference type="Proteomes" id="UP000177383">
    <property type="component" value="Unassembled WGS sequence"/>
</dbReference>
<dbReference type="PRINTS" id="PR00096">
    <property type="entry name" value="GATASE"/>
</dbReference>
<evidence type="ECO:0000313" key="3">
    <source>
        <dbReference type="EMBL" id="OGG13394.1"/>
    </source>
</evidence>
<dbReference type="InterPro" id="IPR029062">
    <property type="entry name" value="Class_I_gatase-like"/>
</dbReference>
<feature type="domain" description="Glutamine amidotransferase" evidence="2">
    <location>
        <begin position="4"/>
        <end position="190"/>
    </location>
</feature>
<proteinExistence type="predicted"/>
<dbReference type="PRINTS" id="PR00097">
    <property type="entry name" value="ANTSNTHASEII"/>
</dbReference>
<dbReference type="PRINTS" id="PR00099">
    <property type="entry name" value="CPSGATASE"/>
</dbReference>
<dbReference type="EMBL" id="MFJE01000055">
    <property type="protein sequence ID" value="OGG13394.1"/>
    <property type="molecule type" value="Genomic_DNA"/>
</dbReference>
<dbReference type="NCBIfam" id="TIGR00566">
    <property type="entry name" value="trpG_papA"/>
    <property type="match status" value="1"/>
</dbReference>
<reference evidence="3 4" key="1">
    <citation type="journal article" date="2016" name="Nat. Commun.">
        <title>Thousands of microbial genomes shed light on interconnected biogeochemical processes in an aquifer system.</title>
        <authorList>
            <person name="Anantharaman K."/>
            <person name="Brown C.T."/>
            <person name="Hug L.A."/>
            <person name="Sharon I."/>
            <person name="Castelle C.J."/>
            <person name="Probst A.J."/>
            <person name="Thomas B.C."/>
            <person name="Singh A."/>
            <person name="Wilkins M.J."/>
            <person name="Karaoz U."/>
            <person name="Brodie E.L."/>
            <person name="Williams K.H."/>
            <person name="Hubbard S.S."/>
            <person name="Banfield J.F."/>
        </authorList>
    </citation>
    <scope>NUCLEOTIDE SEQUENCE [LARGE SCALE GENOMIC DNA]</scope>
</reference>
<gene>
    <name evidence="3" type="ORF">A2773_06130</name>
</gene>
<dbReference type="GO" id="GO:0000162">
    <property type="term" value="P:L-tryptophan biosynthetic process"/>
    <property type="evidence" value="ECO:0007669"/>
    <property type="project" value="TreeGrafter"/>
</dbReference>